<keyword evidence="3" id="KW-1185">Reference proteome</keyword>
<evidence type="ECO:0000259" key="1">
    <source>
        <dbReference type="Pfam" id="PF03983"/>
    </source>
</evidence>
<sequence length="422" mass="45986">MPTSQKSQPQSVHPMRWLVIGLALLCQLPAYSQQARTWKDTTGQFSIDAALTSHDAKSVNLKTSDGRVIEVSKSRLSRADLAYLESLPAPDAKPSAMAAEQKLTAAIQGPPVAGKAREPLADFLSRIGVPFFVDQRGLDEIGLSTDLAMNTDQNATSLAEQLDASLESLDLTWYRLRSVLVITTKEVAEDEAIETLVYRIPTPRNDLSAVMQRLQAIEPDSWEALGGPGSVTGMPGVFLIRQSPAVHRQLIQKLKVRPLPHRYVHPLDNLVVSLEVLRNDWDALAKQLSDQLKRPVTATVSVKEGYPSPLSLTNVTAGDALAILANHAGVDWLEKPSGLELVSSKHAEQQQQQQRVTIPFASPQTAGLITNMIMTVVTPDAWAPLGGPGNIQHVGGKSFLVFQSQPRFRELAQLMADIGSIR</sequence>
<dbReference type="KEGG" id="rul:UC8_11780"/>
<reference evidence="2 3" key="1">
    <citation type="submission" date="2019-08" db="EMBL/GenBank/DDBJ databases">
        <title>Deep-cultivation of Planctomycetes and their phenomic and genomic characterization uncovers novel biology.</title>
        <authorList>
            <person name="Wiegand S."/>
            <person name="Jogler M."/>
            <person name="Boedeker C."/>
            <person name="Pinto D."/>
            <person name="Vollmers J."/>
            <person name="Rivas-Marin E."/>
            <person name="Kohn T."/>
            <person name="Peeters S.H."/>
            <person name="Heuer A."/>
            <person name="Rast P."/>
            <person name="Oberbeckmann S."/>
            <person name="Bunk B."/>
            <person name="Jeske O."/>
            <person name="Meyerdierks A."/>
            <person name="Storesund J.E."/>
            <person name="Kallscheuer N."/>
            <person name="Luecker S."/>
            <person name="Lage O.M."/>
            <person name="Pohl T."/>
            <person name="Merkel B.J."/>
            <person name="Hornburger P."/>
            <person name="Mueller R.-W."/>
            <person name="Bruemmer F."/>
            <person name="Labrenz M."/>
            <person name="Spormann A.M."/>
            <person name="Op den Camp H."/>
            <person name="Overmann J."/>
            <person name="Amann R."/>
            <person name="Jetten M.S.M."/>
            <person name="Mascher T."/>
            <person name="Medema M.H."/>
            <person name="Devos D.P."/>
            <person name="Kaster A.-K."/>
            <person name="Ovreas L."/>
            <person name="Rohde M."/>
            <person name="Galperin M.Y."/>
            <person name="Jogler C."/>
        </authorList>
    </citation>
    <scope>NUCLEOTIDE SEQUENCE [LARGE SCALE GENOMIC DNA]</scope>
    <source>
        <strain evidence="2 3">UC8</strain>
    </source>
</reference>
<dbReference type="Proteomes" id="UP000325286">
    <property type="component" value="Chromosome"/>
</dbReference>
<dbReference type="GO" id="GO:0008092">
    <property type="term" value="F:cytoskeletal protein binding"/>
    <property type="evidence" value="ECO:0007669"/>
    <property type="project" value="InterPro"/>
</dbReference>
<accession>A0A5B9QJC4</accession>
<protein>
    <recommendedName>
        <fullName evidence="1">SLA1 homology domain-containing protein</fullName>
    </recommendedName>
</protein>
<proteinExistence type="predicted"/>
<dbReference type="AlphaFoldDB" id="A0A5B9QJC4"/>
<dbReference type="GO" id="GO:0043130">
    <property type="term" value="F:ubiquitin binding"/>
    <property type="evidence" value="ECO:0007669"/>
    <property type="project" value="InterPro"/>
</dbReference>
<feature type="domain" description="SLA1 homology" evidence="1">
    <location>
        <begin position="32"/>
        <end position="87"/>
    </location>
</feature>
<dbReference type="EMBL" id="CP042914">
    <property type="protein sequence ID" value="QEG39217.1"/>
    <property type="molecule type" value="Genomic_DNA"/>
</dbReference>
<gene>
    <name evidence="2" type="ORF">UC8_11780</name>
</gene>
<evidence type="ECO:0000313" key="3">
    <source>
        <dbReference type="Proteomes" id="UP000325286"/>
    </source>
</evidence>
<name>A0A5B9QJC4_9BACT</name>
<organism evidence="2 3">
    <name type="scientific">Roseimaritima ulvae</name>
    <dbReference type="NCBI Taxonomy" id="980254"/>
    <lineage>
        <taxon>Bacteria</taxon>
        <taxon>Pseudomonadati</taxon>
        <taxon>Planctomycetota</taxon>
        <taxon>Planctomycetia</taxon>
        <taxon>Pirellulales</taxon>
        <taxon>Pirellulaceae</taxon>
        <taxon>Roseimaritima</taxon>
    </lineage>
</organism>
<dbReference type="GO" id="GO:0030674">
    <property type="term" value="F:protein-macromolecule adaptor activity"/>
    <property type="evidence" value="ECO:0007669"/>
    <property type="project" value="InterPro"/>
</dbReference>
<dbReference type="Pfam" id="PF03983">
    <property type="entry name" value="SHD1"/>
    <property type="match status" value="1"/>
</dbReference>
<evidence type="ECO:0000313" key="2">
    <source>
        <dbReference type="EMBL" id="QEG39217.1"/>
    </source>
</evidence>
<dbReference type="Gene3D" id="2.30.30.700">
    <property type="entry name" value="SLA1 homology domain 1"/>
    <property type="match status" value="1"/>
</dbReference>
<dbReference type="GO" id="GO:0042802">
    <property type="term" value="F:identical protein binding"/>
    <property type="evidence" value="ECO:0007669"/>
    <property type="project" value="InterPro"/>
</dbReference>
<dbReference type="InterPro" id="IPR007131">
    <property type="entry name" value="SHD1"/>
</dbReference>
<dbReference type="OrthoDB" id="291047at2"/>